<accession>A0ABQ7Q4Z9</accession>
<feature type="non-terminal residue" evidence="2">
    <location>
        <position position="1"/>
    </location>
</feature>
<name>A0ABQ7Q4Z9_PLUXY</name>
<gene>
    <name evidence="2" type="ORF">JYU34_015773</name>
</gene>
<proteinExistence type="predicted"/>
<dbReference type="CDD" id="cd01650">
    <property type="entry name" value="RT_nLTR_like"/>
    <property type="match status" value="1"/>
</dbReference>
<dbReference type="Proteomes" id="UP000823941">
    <property type="component" value="Chromosome 21"/>
</dbReference>
<dbReference type="PANTHER" id="PTHR33332">
    <property type="entry name" value="REVERSE TRANSCRIPTASE DOMAIN-CONTAINING PROTEIN"/>
    <property type="match status" value="1"/>
</dbReference>
<evidence type="ECO:0000259" key="1">
    <source>
        <dbReference type="PROSITE" id="PS50878"/>
    </source>
</evidence>
<dbReference type="EMBL" id="JAHIBW010000021">
    <property type="protein sequence ID" value="KAG7300215.1"/>
    <property type="molecule type" value="Genomic_DNA"/>
</dbReference>
<comment type="caution">
    <text evidence="2">The sequence shown here is derived from an EMBL/GenBank/DDBJ whole genome shotgun (WGS) entry which is preliminary data.</text>
</comment>
<organism evidence="2 3">
    <name type="scientific">Plutella xylostella</name>
    <name type="common">Diamondback moth</name>
    <name type="synonym">Plutella maculipennis</name>
    <dbReference type="NCBI Taxonomy" id="51655"/>
    <lineage>
        <taxon>Eukaryota</taxon>
        <taxon>Metazoa</taxon>
        <taxon>Ecdysozoa</taxon>
        <taxon>Arthropoda</taxon>
        <taxon>Hexapoda</taxon>
        <taxon>Insecta</taxon>
        <taxon>Pterygota</taxon>
        <taxon>Neoptera</taxon>
        <taxon>Endopterygota</taxon>
        <taxon>Lepidoptera</taxon>
        <taxon>Glossata</taxon>
        <taxon>Ditrysia</taxon>
        <taxon>Yponomeutoidea</taxon>
        <taxon>Plutellidae</taxon>
        <taxon>Plutella</taxon>
    </lineage>
</organism>
<dbReference type="InterPro" id="IPR000477">
    <property type="entry name" value="RT_dom"/>
</dbReference>
<dbReference type="InterPro" id="IPR043502">
    <property type="entry name" value="DNA/RNA_pol_sf"/>
</dbReference>
<sequence>RVKNGSSTLLDLVITDSRDICKSVSVHHNHILSDHGLVMTEFNIKKPPIPPVFKWIRAMNKIDNDLFLKDLHAMPWEDVNEQDNIDDMVKVFNYLLNLIFDKHAPLQKVKIKESPSPWITDNIKLMMSLRDKALHRENRTQKESHFAYYKDMKNMVTSALRREKEAFFSHYVNKNKHKPQQMWNYLKKTSVLGNSTLPDIPPNLNNPDDINNFFLDVPGDSNIDENLLNYYKHNRFGSDDFNLHNTNMDEVSKIIRAITTNAAGWDTVTAEMLRMTLPVTLPIITRIINVSINDKIFPGDWKVAKIKPLPKSSSVKQLNDLRAISILPVMSKIIERVVCTQLTKFLENSTILPAIQSGFRAQHGTATALAEVTDNIIASADVGDGSILVLLDFSRAFDCISAELLLAKMSYYGISHAARDWFSSFLRNRTQFVVTEDGKGELKKSQQKIIPRGCPQGSILSPLLFILYTTDLIKNIKHCKIHLYADDTQVYYSFKHQKTLEAVQLINEDLGKIYEWTKKNALVLNPKKSKYLVLGTKRQCEQIIKYAPDLKINGIMIERVNHAKNLGLLMDSELRFEEHISQKIRTAFFRLKVLYGIRSYLTEEVRIMLTEALILSIFNYCDVVYGPRLLEKTSRAIQRVQNACARFCFTIPKRS</sequence>
<dbReference type="Pfam" id="PF00078">
    <property type="entry name" value="RVT_1"/>
    <property type="match status" value="1"/>
</dbReference>
<evidence type="ECO:0000313" key="3">
    <source>
        <dbReference type="Proteomes" id="UP000823941"/>
    </source>
</evidence>
<feature type="domain" description="Reverse transcriptase" evidence="1">
    <location>
        <begin position="290"/>
        <end position="557"/>
    </location>
</feature>
<dbReference type="PROSITE" id="PS50878">
    <property type="entry name" value="RT_POL"/>
    <property type="match status" value="1"/>
</dbReference>
<evidence type="ECO:0000313" key="2">
    <source>
        <dbReference type="EMBL" id="KAG7300215.1"/>
    </source>
</evidence>
<dbReference type="SUPFAM" id="SSF56672">
    <property type="entry name" value="DNA/RNA polymerases"/>
    <property type="match status" value="1"/>
</dbReference>
<protein>
    <recommendedName>
        <fullName evidence="1">Reverse transcriptase domain-containing protein</fullName>
    </recommendedName>
</protein>
<reference evidence="2 3" key="1">
    <citation type="submission" date="2021-06" db="EMBL/GenBank/DDBJ databases">
        <title>A haploid diamondback moth (Plutella xylostella L.) genome assembly resolves 31 chromosomes and identifies a diamide resistance mutation.</title>
        <authorList>
            <person name="Ward C.M."/>
            <person name="Perry K.D."/>
            <person name="Baker G."/>
            <person name="Powis K."/>
            <person name="Heckel D.G."/>
            <person name="Baxter S.W."/>
        </authorList>
    </citation>
    <scope>NUCLEOTIDE SEQUENCE [LARGE SCALE GENOMIC DNA]</scope>
    <source>
        <strain evidence="2 3">LV</strain>
        <tissue evidence="2">Single pupa</tissue>
    </source>
</reference>
<keyword evidence="3" id="KW-1185">Reference proteome</keyword>
<feature type="non-terminal residue" evidence="2">
    <location>
        <position position="655"/>
    </location>
</feature>